<gene>
    <name evidence="1" type="ORF">BDN72DRAFT_906815</name>
</gene>
<name>A0ACD2ZY72_9AGAR</name>
<organism evidence="1 2">
    <name type="scientific">Pluteus cervinus</name>
    <dbReference type="NCBI Taxonomy" id="181527"/>
    <lineage>
        <taxon>Eukaryota</taxon>
        <taxon>Fungi</taxon>
        <taxon>Dikarya</taxon>
        <taxon>Basidiomycota</taxon>
        <taxon>Agaricomycotina</taxon>
        <taxon>Agaricomycetes</taxon>
        <taxon>Agaricomycetidae</taxon>
        <taxon>Agaricales</taxon>
        <taxon>Pluteineae</taxon>
        <taxon>Pluteaceae</taxon>
        <taxon>Pluteus</taxon>
    </lineage>
</organism>
<evidence type="ECO:0000313" key="2">
    <source>
        <dbReference type="Proteomes" id="UP000308600"/>
    </source>
</evidence>
<dbReference type="Proteomes" id="UP000308600">
    <property type="component" value="Unassembled WGS sequence"/>
</dbReference>
<sequence>MTSGKNKRIYYPSQSDGTGNSFVSSATEDKPSSQTSSQGPVTITTTITTTTTSPVASLEFDFRLLAITSPQTPDRRDPLTAGPSRPQQAPITLKDLAKNRPEAKKTSQLKWYAVVRGRKTGFFQNWKSVEPFVKKKLADGSWGPLHPGSYVVGFDEMEDAMQFMDVAEREGKVRRIVI</sequence>
<proteinExistence type="predicted"/>
<evidence type="ECO:0000313" key="1">
    <source>
        <dbReference type="EMBL" id="TFK58360.1"/>
    </source>
</evidence>
<accession>A0ACD2ZY72</accession>
<protein>
    <submittedName>
        <fullName evidence="1">Uncharacterized protein</fullName>
    </submittedName>
</protein>
<keyword evidence="2" id="KW-1185">Reference proteome</keyword>
<dbReference type="EMBL" id="ML209419">
    <property type="protein sequence ID" value="TFK58360.1"/>
    <property type="molecule type" value="Genomic_DNA"/>
</dbReference>
<reference evidence="1 2" key="1">
    <citation type="journal article" date="2019" name="Nat. Ecol. Evol.">
        <title>Megaphylogeny resolves global patterns of mushroom evolution.</title>
        <authorList>
            <person name="Varga T."/>
            <person name="Krizsan K."/>
            <person name="Foldi C."/>
            <person name="Dima B."/>
            <person name="Sanchez-Garcia M."/>
            <person name="Sanchez-Ramirez S."/>
            <person name="Szollosi G.J."/>
            <person name="Szarkandi J.G."/>
            <person name="Papp V."/>
            <person name="Albert L."/>
            <person name="Andreopoulos W."/>
            <person name="Angelini C."/>
            <person name="Antonin V."/>
            <person name="Barry K.W."/>
            <person name="Bougher N.L."/>
            <person name="Buchanan P."/>
            <person name="Buyck B."/>
            <person name="Bense V."/>
            <person name="Catcheside P."/>
            <person name="Chovatia M."/>
            <person name="Cooper J."/>
            <person name="Damon W."/>
            <person name="Desjardin D."/>
            <person name="Finy P."/>
            <person name="Geml J."/>
            <person name="Haridas S."/>
            <person name="Hughes K."/>
            <person name="Justo A."/>
            <person name="Karasinski D."/>
            <person name="Kautmanova I."/>
            <person name="Kiss B."/>
            <person name="Kocsube S."/>
            <person name="Kotiranta H."/>
            <person name="LaButti K.M."/>
            <person name="Lechner B.E."/>
            <person name="Liimatainen K."/>
            <person name="Lipzen A."/>
            <person name="Lukacs Z."/>
            <person name="Mihaltcheva S."/>
            <person name="Morgado L.N."/>
            <person name="Niskanen T."/>
            <person name="Noordeloos M.E."/>
            <person name="Ohm R.A."/>
            <person name="Ortiz-Santana B."/>
            <person name="Ovrebo C."/>
            <person name="Racz N."/>
            <person name="Riley R."/>
            <person name="Savchenko A."/>
            <person name="Shiryaev A."/>
            <person name="Soop K."/>
            <person name="Spirin V."/>
            <person name="Szebenyi C."/>
            <person name="Tomsovsky M."/>
            <person name="Tulloss R.E."/>
            <person name="Uehling J."/>
            <person name="Grigoriev I.V."/>
            <person name="Vagvolgyi C."/>
            <person name="Papp T."/>
            <person name="Martin F.M."/>
            <person name="Miettinen O."/>
            <person name="Hibbett D.S."/>
            <person name="Nagy L.G."/>
        </authorList>
    </citation>
    <scope>NUCLEOTIDE SEQUENCE [LARGE SCALE GENOMIC DNA]</scope>
    <source>
        <strain evidence="1 2">NL-1719</strain>
    </source>
</reference>